<dbReference type="Proteomes" id="UP000681340">
    <property type="component" value="Unassembled WGS sequence"/>
</dbReference>
<feature type="domain" description="HTH araC/xylS-type" evidence="4">
    <location>
        <begin position="151"/>
        <end position="231"/>
    </location>
</feature>
<dbReference type="InterPro" id="IPR018060">
    <property type="entry name" value="HTH_AraC"/>
</dbReference>
<dbReference type="PANTHER" id="PTHR46796">
    <property type="entry name" value="HTH-TYPE TRANSCRIPTIONAL ACTIVATOR RHAS-RELATED"/>
    <property type="match status" value="1"/>
</dbReference>
<keyword evidence="3" id="KW-0804">Transcription</keyword>
<evidence type="ECO:0000256" key="2">
    <source>
        <dbReference type="ARBA" id="ARBA00023125"/>
    </source>
</evidence>
<reference evidence="5" key="1">
    <citation type="submission" date="2021-03" db="EMBL/GenBank/DDBJ databases">
        <title>Whole genome shotgun sequence of Actinoplanes auranticolor NBRC 12245.</title>
        <authorList>
            <person name="Komaki H."/>
            <person name="Tamura T."/>
        </authorList>
    </citation>
    <scope>NUCLEOTIDE SEQUENCE</scope>
    <source>
        <strain evidence="5">NBRC 12245</strain>
    </source>
</reference>
<evidence type="ECO:0000259" key="4">
    <source>
        <dbReference type="PROSITE" id="PS01124"/>
    </source>
</evidence>
<dbReference type="InterPro" id="IPR050204">
    <property type="entry name" value="AraC_XylS_family_regulators"/>
</dbReference>
<dbReference type="PANTHER" id="PTHR46796:SF15">
    <property type="entry name" value="BLL1074 PROTEIN"/>
    <property type="match status" value="1"/>
</dbReference>
<dbReference type="Pfam" id="PF12833">
    <property type="entry name" value="HTH_18"/>
    <property type="match status" value="1"/>
</dbReference>
<dbReference type="GO" id="GO:0043565">
    <property type="term" value="F:sequence-specific DNA binding"/>
    <property type="evidence" value="ECO:0007669"/>
    <property type="project" value="InterPro"/>
</dbReference>
<keyword evidence="2" id="KW-0238">DNA-binding</keyword>
<keyword evidence="6" id="KW-1185">Reference proteome</keyword>
<dbReference type="InterPro" id="IPR018062">
    <property type="entry name" value="HTH_AraC-typ_CS"/>
</dbReference>
<dbReference type="PROSITE" id="PS00041">
    <property type="entry name" value="HTH_ARAC_FAMILY_1"/>
    <property type="match status" value="1"/>
</dbReference>
<gene>
    <name evidence="5" type="ORF">Aau02nite_66040</name>
</gene>
<dbReference type="Pfam" id="PF20240">
    <property type="entry name" value="DUF6597"/>
    <property type="match status" value="1"/>
</dbReference>
<evidence type="ECO:0000256" key="3">
    <source>
        <dbReference type="ARBA" id="ARBA00023163"/>
    </source>
</evidence>
<protein>
    <submittedName>
        <fullName evidence="5">AraC family transcriptional regulator</fullName>
    </submittedName>
</protein>
<dbReference type="SMART" id="SM00342">
    <property type="entry name" value="HTH_ARAC"/>
    <property type="match status" value="1"/>
</dbReference>
<evidence type="ECO:0000256" key="1">
    <source>
        <dbReference type="ARBA" id="ARBA00023015"/>
    </source>
</evidence>
<keyword evidence="1" id="KW-0805">Transcription regulation</keyword>
<organism evidence="5 6">
    <name type="scientific">Actinoplanes auranticolor</name>
    <dbReference type="NCBI Taxonomy" id="47988"/>
    <lineage>
        <taxon>Bacteria</taxon>
        <taxon>Bacillati</taxon>
        <taxon>Actinomycetota</taxon>
        <taxon>Actinomycetes</taxon>
        <taxon>Micromonosporales</taxon>
        <taxon>Micromonosporaceae</taxon>
        <taxon>Actinoplanes</taxon>
    </lineage>
</organism>
<evidence type="ECO:0000313" key="6">
    <source>
        <dbReference type="Proteomes" id="UP000681340"/>
    </source>
</evidence>
<comment type="caution">
    <text evidence="5">The sequence shown here is derived from an EMBL/GenBank/DDBJ whole genome shotgun (WGS) entry which is preliminary data.</text>
</comment>
<dbReference type="EMBL" id="BOQL01000057">
    <property type="protein sequence ID" value="GIM75459.1"/>
    <property type="molecule type" value="Genomic_DNA"/>
</dbReference>
<name>A0A919VQZ5_9ACTN</name>
<dbReference type="Gene3D" id="1.10.10.60">
    <property type="entry name" value="Homeodomain-like"/>
    <property type="match status" value="1"/>
</dbReference>
<sequence>MSHPRARVTGMYVEWAANLPHVIAWRSTVPPGCPPTRILPDGCMDLIWHDGAVFIAGPDTTAQLGTATPGSRFFALRFAAGTGPGVLGIPADEFTDQQVPLDAVCPAAEVRALSEAGDPIAALEAFALRRWQQPDPAMVAVAAGARAGRPVGAIADRCGLSPRHLQRRCRSSFGYGPKTLARILRLQTAVALARAGRPFADVSATAGYADQAHLSRDVKALAGVPLRELVV</sequence>
<dbReference type="GO" id="GO:0003700">
    <property type="term" value="F:DNA-binding transcription factor activity"/>
    <property type="evidence" value="ECO:0007669"/>
    <property type="project" value="InterPro"/>
</dbReference>
<dbReference type="AlphaFoldDB" id="A0A919VQZ5"/>
<dbReference type="PROSITE" id="PS01124">
    <property type="entry name" value="HTH_ARAC_FAMILY_2"/>
    <property type="match status" value="1"/>
</dbReference>
<accession>A0A919VQZ5</accession>
<dbReference type="InterPro" id="IPR046532">
    <property type="entry name" value="DUF6597"/>
</dbReference>
<proteinExistence type="predicted"/>
<evidence type="ECO:0000313" key="5">
    <source>
        <dbReference type="EMBL" id="GIM75459.1"/>
    </source>
</evidence>